<evidence type="ECO:0000313" key="1">
    <source>
        <dbReference type="EMBL" id="KAL0106824.1"/>
    </source>
</evidence>
<reference evidence="1 2" key="1">
    <citation type="submission" date="2023-03" db="EMBL/GenBank/DDBJ databases">
        <title>High recombination rates correlate with genetic variation in Cardiocondyla obscurior ants.</title>
        <authorList>
            <person name="Errbii M."/>
        </authorList>
    </citation>
    <scope>NUCLEOTIDE SEQUENCE [LARGE SCALE GENOMIC DNA]</scope>
    <source>
        <strain evidence="1">Alpha-2009</strain>
        <tissue evidence="1">Whole body</tissue>
    </source>
</reference>
<comment type="caution">
    <text evidence="1">The sequence shown here is derived from an EMBL/GenBank/DDBJ whole genome shotgun (WGS) entry which is preliminary data.</text>
</comment>
<sequence length="105" mass="11482">MNIEIKASHACVGTSGVSGHLPISDDRLHNIFVNAFTRVPANSIIAARHSMSGICDCPDQNPFNPYINNLLILILPLVFRYVLFPPLPPPLRGGKRKQQGVLPIS</sequence>
<proteinExistence type="predicted"/>
<organism evidence="1 2">
    <name type="scientific">Cardiocondyla obscurior</name>
    <dbReference type="NCBI Taxonomy" id="286306"/>
    <lineage>
        <taxon>Eukaryota</taxon>
        <taxon>Metazoa</taxon>
        <taxon>Ecdysozoa</taxon>
        <taxon>Arthropoda</taxon>
        <taxon>Hexapoda</taxon>
        <taxon>Insecta</taxon>
        <taxon>Pterygota</taxon>
        <taxon>Neoptera</taxon>
        <taxon>Endopterygota</taxon>
        <taxon>Hymenoptera</taxon>
        <taxon>Apocrita</taxon>
        <taxon>Aculeata</taxon>
        <taxon>Formicoidea</taxon>
        <taxon>Formicidae</taxon>
        <taxon>Myrmicinae</taxon>
        <taxon>Cardiocondyla</taxon>
    </lineage>
</organism>
<dbReference type="AlphaFoldDB" id="A0AAW2EST5"/>
<accession>A0AAW2EST5</accession>
<protein>
    <submittedName>
        <fullName evidence="1">Uncharacterized protein</fullName>
    </submittedName>
</protein>
<gene>
    <name evidence="1" type="ORF">PUN28_015395</name>
</gene>
<dbReference type="Proteomes" id="UP001430953">
    <property type="component" value="Unassembled WGS sequence"/>
</dbReference>
<name>A0AAW2EST5_9HYME</name>
<evidence type="ECO:0000313" key="2">
    <source>
        <dbReference type="Proteomes" id="UP001430953"/>
    </source>
</evidence>
<keyword evidence="2" id="KW-1185">Reference proteome</keyword>
<dbReference type="EMBL" id="JADYXP020000017">
    <property type="protein sequence ID" value="KAL0106824.1"/>
    <property type="molecule type" value="Genomic_DNA"/>
</dbReference>